<dbReference type="Proteomes" id="UP000053105">
    <property type="component" value="Unassembled WGS sequence"/>
</dbReference>
<dbReference type="EMBL" id="KQ435783">
    <property type="protein sequence ID" value="KOX74740.1"/>
    <property type="molecule type" value="Genomic_DNA"/>
</dbReference>
<name>A0A0M9A0C3_9HYME</name>
<gene>
    <name evidence="1" type="ORF">WN51_13175</name>
</gene>
<proteinExistence type="predicted"/>
<evidence type="ECO:0000313" key="2">
    <source>
        <dbReference type="Proteomes" id="UP000053105"/>
    </source>
</evidence>
<dbReference type="AlphaFoldDB" id="A0A0M9A0C3"/>
<accession>A0A0M9A0C3</accession>
<evidence type="ECO:0000313" key="1">
    <source>
        <dbReference type="EMBL" id="KOX74740.1"/>
    </source>
</evidence>
<organism evidence="1 2">
    <name type="scientific">Melipona quadrifasciata</name>
    <dbReference type="NCBI Taxonomy" id="166423"/>
    <lineage>
        <taxon>Eukaryota</taxon>
        <taxon>Metazoa</taxon>
        <taxon>Ecdysozoa</taxon>
        <taxon>Arthropoda</taxon>
        <taxon>Hexapoda</taxon>
        <taxon>Insecta</taxon>
        <taxon>Pterygota</taxon>
        <taxon>Neoptera</taxon>
        <taxon>Endopterygota</taxon>
        <taxon>Hymenoptera</taxon>
        <taxon>Apocrita</taxon>
        <taxon>Aculeata</taxon>
        <taxon>Apoidea</taxon>
        <taxon>Anthophila</taxon>
        <taxon>Apidae</taxon>
        <taxon>Melipona</taxon>
    </lineage>
</organism>
<reference evidence="1 2" key="1">
    <citation type="submission" date="2015-07" db="EMBL/GenBank/DDBJ databases">
        <title>The genome of Melipona quadrifasciata.</title>
        <authorList>
            <person name="Pan H."/>
            <person name="Kapheim K."/>
        </authorList>
    </citation>
    <scope>NUCLEOTIDE SEQUENCE [LARGE SCALE GENOMIC DNA]</scope>
    <source>
        <strain evidence="1">0111107301</strain>
        <tissue evidence="1">Whole body</tissue>
    </source>
</reference>
<sequence>MNDLSVPSVVFKQRDAFDYVCPSMEGRQTGLILPAWHHDDRTAIVCSIITQLTPEEGIGFSITRDWEIPYEAAGCGLKFSEERDDTISEKRDAKMAKLWYRILLPPRKKKSHITVGSKLLEFISFI</sequence>
<keyword evidence="2" id="KW-1185">Reference proteome</keyword>
<protein>
    <submittedName>
        <fullName evidence="1">Uncharacterized protein</fullName>
    </submittedName>
</protein>